<feature type="transmembrane region" description="Helical" evidence="1">
    <location>
        <begin position="176"/>
        <end position="207"/>
    </location>
</feature>
<comment type="caution">
    <text evidence="2">The sequence shown here is derived from an EMBL/GenBank/DDBJ whole genome shotgun (WGS) entry which is preliminary data.</text>
</comment>
<accession>A0ABR2LLI8</accession>
<dbReference type="EMBL" id="JBBWWR010000018">
    <property type="protein sequence ID" value="KAK8943947.1"/>
    <property type="molecule type" value="Genomic_DNA"/>
</dbReference>
<feature type="transmembrane region" description="Helical" evidence="1">
    <location>
        <begin position="119"/>
        <end position="141"/>
    </location>
</feature>
<keyword evidence="1" id="KW-0472">Membrane</keyword>
<evidence type="ECO:0000313" key="3">
    <source>
        <dbReference type="Proteomes" id="UP001412067"/>
    </source>
</evidence>
<feature type="transmembrane region" description="Helical" evidence="1">
    <location>
        <begin position="12"/>
        <end position="32"/>
    </location>
</feature>
<evidence type="ECO:0000313" key="2">
    <source>
        <dbReference type="EMBL" id="KAK8943947.1"/>
    </source>
</evidence>
<organism evidence="2 3">
    <name type="scientific">Platanthera guangdongensis</name>
    <dbReference type="NCBI Taxonomy" id="2320717"/>
    <lineage>
        <taxon>Eukaryota</taxon>
        <taxon>Viridiplantae</taxon>
        <taxon>Streptophyta</taxon>
        <taxon>Embryophyta</taxon>
        <taxon>Tracheophyta</taxon>
        <taxon>Spermatophyta</taxon>
        <taxon>Magnoliopsida</taxon>
        <taxon>Liliopsida</taxon>
        <taxon>Asparagales</taxon>
        <taxon>Orchidaceae</taxon>
        <taxon>Orchidoideae</taxon>
        <taxon>Orchideae</taxon>
        <taxon>Orchidinae</taxon>
        <taxon>Platanthera</taxon>
    </lineage>
</organism>
<dbReference type="Proteomes" id="UP001412067">
    <property type="component" value="Unassembled WGS sequence"/>
</dbReference>
<keyword evidence="1" id="KW-1133">Transmembrane helix</keyword>
<gene>
    <name evidence="2" type="ORF">KSP40_PGU002923</name>
</gene>
<evidence type="ECO:0000256" key="1">
    <source>
        <dbReference type="SAM" id="Phobius"/>
    </source>
</evidence>
<evidence type="ECO:0008006" key="4">
    <source>
        <dbReference type="Google" id="ProtNLM"/>
    </source>
</evidence>
<proteinExistence type="predicted"/>
<dbReference type="PANTHER" id="PTHR31168">
    <property type="entry name" value="OS02G0292800 PROTEIN"/>
    <property type="match status" value="1"/>
</dbReference>
<keyword evidence="1" id="KW-0812">Transmembrane</keyword>
<dbReference type="InterPro" id="IPR006747">
    <property type="entry name" value="DUF599"/>
</dbReference>
<protein>
    <recommendedName>
        <fullName evidence="4">DUF599 domain-containing protein</fullName>
    </recommendedName>
</protein>
<reference evidence="2 3" key="1">
    <citation type="journal article" date="2022" name="Nat. Plants">
        <title>Genomes of leafy and leafless Platanthera orchids illuminate the evolution of mycoheterotrophy.</title>
        <authorList>
            <person name="Li M.H."/>
            <person name="Liu K.W."/>
            <person name="Li Z."/>
            <person name="Lu H.C."/>
            <person name="Ye Q.L."/>
            <person name="Zhang D."/>
            <person name="Wang J.Y."/>
            <person name="Li Y.F."/>
            <person name="Zhong Z.M."/>
            <person name="Liu X."/>
            <person name="Yu X."/>
            <person name="Liu D.K."/>
            <person name="Tu X.D."/>
            <person name="Liu B."/>
            <person name="Hao Y."/>
            <person name="Liao X.Y."/>
            <person name="Jiang Y.T."/>
            <person name="Sun W.H."/>
            <person name="Chen J."/>
            <person name="Chen Y.Q."/>
            <person name="Ai Y."/>
            <person name="Zhai J.W."/>
            <person name="Wu S.S."/>
            <person name="Zhou Z."/>
            <person name="Hsiao Y.Y."/>
            <person name="Wu W.L."/>
            <person name="Chen Y.Y."/>
            <person name="Lin Y.F."/>
            <person name="Hsu J.L."/>
            <person name="Li C.Y."/>
            <person name="Wang Z.W."/>
            <person name="Zhao X."/>
            <person name="Zhong W.Y."/>
            <person name="Ma X.K."/>
            <person name="Ma L."/>
            <person name="Huang J."/>
            <person name="Chen G.Z."/>
            <person name="Huang M.Z."/>
            <person name="Huang L."/>
            <person name="Peng D.H."/>
            <person name="Luo Y.B."/>
            <person name="Zou S.Q."/>
            <person name="Chen S.P."/>
            <person name="Lan S."/>
            <person name="Tsai W.C."/>
            <person name="Van de Peer Y."/>
            <person name="Liu Z.J."/>
        </authorList>
    </citation>
    <scope>NUCLEOTIDE SEQUENCE [LARGE SCALE GENOMIC DNA]</scope>
    <source>
        <strain evidence="2">Lor288</strain>
    </source>
</reference>
<name>A0ABR2LLI8_9ASPA</name>
<dbReference type="PANTHER" id="PTHR31168:SF21">
    <property type="entry name" value="EMB|CAB89385.1"/>
    <property type="match status" value="1"/>
</dbReference>
<keyword evidence="3" id="KW-1185">Reference proteome</keyword>
<dbReference type="Pfam" id="PF04654">
    <property type="entry name" value="DUF599"/>
    <property type="match status" value="1"/>
</dbReference>
<sequence>MLLYKGNIDLVLVPSGLAIMLIYHLFLLYRVLRRPEITSIGYENHNKLAWVRRMLQGTTEETALALTVISSSISASSNMASLSIALSSLIGTWVGSTSKVFMTEVIYGDTTQSTSSVKYIALLVCFLVSFTFFIHSARYFVHASYLMSMFDSDLPVGYVQRAVIRGGNFWSLGLRALYFATVLLMWIFGPIPMFLCSFFMVVVLYFLDSSSLPLHHHNFGKHPESGKESQ</sequence>